<dbReference type="Proteomes" id="UP000183047">
    <property type="component" value="Unassembled WGS sequence"/>
</dbReference>
<dbReference type="SUPFAM" id="SSF53098">
    <property type="entry name" value="Ribonuclease H-like"/>
    <property type="match status" value="1"/>
</dbReference>
<reference evidence="3" key="1">
    <citation type="submission" date="2016-10" db="EMBL/GenBank/DDBJ databases">
        <authorList>
            <person name="Varghese N."/>
            <person name="Submissions S."/>
        </authorList>
    </citation>
    <scope>NUCLEOTIDE SEQUENCE [LARGE SCALE GENOMIC DNA]</scope>
    <source>
        <strain evidence="3">XBD2006</strain>
    </source>
</reference>
<evidence type="ECO:0000313" key="3">
    <source>
        <dbReference type="Proteomes" id="UP000183047"/>
    </source>
</evidence>
<organism evidence="2 3">
    <name type="scientific">Butyrivibrio hungatei</name>
    <dbReference type="NCBI Taxonomy" id="185008"/>
    <lineage>
        <taxon>Bacteria</taxon>
        <taxon>Bacillati</taxon>
        <taxon>Bacillota</taxon>
        <taxon>Clostridia</taxon>
        <taxon>Lachnospirales</taxon>
        <taxon>Lachnospiraceae</taxon>
        <taxon>Butyrivibrio</taxon>
    </lineage>
</organism>
<dbReference type="AlphaFoldDB" id="A0A1G5GZI9"/>
<evidence type="ECO:0000259" key="1">
    <source>
        <dbReference type="PROSITE" id="PS50994"/>
    </source>
</evidence>
<dbReference type="GO" id="GO:0003676">
    <property type="term" value="F:nucleic acid binding"/>
    <property type="evidence" value="ECO:0007669"/>
    <property type="project" value="InterPro"/>
</dbReference>
<accession>A0A1G5GZI9</accession>
<feature type="domain" description="Integrase catalytic" evidence="1">
    <location>
        <begin position="49"/>
        <end position="212"/>
    </location>
</feature>
<dbReference type="InterPro" id="IPR051917">
    <property type="entry name" value="Transposase-Integrase"/>
</dbReference>
<dbReference type="Gene3D" id="3.30.420.10">
    <property type="entry name" value="Ribonuclease H-like superfamily/Ribonuclease H"/>
    <property type="match status" value="1"/>
</dbReference>
<dbReference type="InterPro" id="IPR036397">
    <property type="entry name" value="RNaseH_sf"/>
</dbReference>
<dbReference type="GO" id="GO:0005829">
    <property type="term" value="C:cytosol"/>
    <property type="evidence" value="ECO:0007669"/>
    <property type="project" value="TreeGrafter"/>
</dbReference>
<dbReference type="InterPro" id="IPR001584">
    <property type="entry name" value="Integrase_cat-core"/>
</dbReference>
<dbReference type="InterPro" id="IPR012337">
    <property type="entry name" value="RNaseH-like_sf"/>
</dbReference>
<proteinExistence type="predicted"/>
<dbReference type="GO" id="GO:0004803">
    <property type="term" value="F:transposase activity"/>
    <property type="evidence" value="ECO:0007669"/>
    <property type="project" value="TreeGrafter"/>
</dbReference>
<dbReference type="PROSITE" id="PS50994">
    <property type="entry name" value="INTEGRASE"/>
    <property type="match status" value="1"/>
</dbReference>
<name>A0A1G5GZI9_9FIRM</name>
<dbReference type="PANTHER" id="PTHR10948:SF23">
    <property type="entry name" value="TRANSPOSASE INSI FOR INSERTION SEQUENCE ELEMENT IS30A-RELATED"/>
    <property type="match status" value="1"/>
</dbReference>
<sequence length="244" mass="28437">MINSCELEARNIDLRNAVKRRQRQKRPKDYKSMKVIKDGHKYEDYLKFKECNPIEIPQMDCIEGSKDSKAVLLTLFFPITRLQLAFILEEQTSENVVACLDMLEEILGTELFKEMFPYIITDNSHEFADIDGMQRSINGGDRCFIYFCEPNHPEQKGGCEKNHEFIRYVIKKETSLEPYSQADISLMMDHINSYKRKELHGKSPYELAKLMYPKDFTNLLGLEEIPPNDIILPPKLLKKSDSSN</sequence>
<gene>
    <name evidence="2" type="ORF">SAMN02910451_03126</name>
</gene>
<dbReference type="GO" id="GO:0032196">
    <property type="term" value="P:transposition"/>
    <property type="evidence" value="ECO:0007669"/>
    <property type="project" value="TreeGrafter"/>
</dbReference>
<evidence type="ECO:0000313" key="2">
    <source>
        <dbReference type="EMBL" id="SCY56946.1"/>
    </source>
</evidence>
<dbReference type="GO" id="GO:0015074">
    <property type="term" value="P:DNA integration"/>
    <property type="evidence" value="ECO:0007669"/>
    <property type="project" value="InterPro"/>
</dbReference>
<dbReference type="PANTHER" id="PTHR10948">
    <property type="entry name" value="TRANSPOSASE"/>
    <property type="match status" value="1"/>
</dbReference>
<dbReference type="EMBL" id="FMUR01000029">
    <property type="protein sequence ID" value="SCY56946.1"/>
    <property type="molecule type" value="Genomic_DNA"/>
</dbReference>
<protein>
    <recommendedName>
        <fullName evidence="1">Integrase catalytic domain-containing protein</fullName>
    </recommendedName>
</protein>
<keyword evidence="3" id="KW-1185">Reference proteome</keyword>
<dbReference type="OrthoDB" id="9776104at2"/>